<dbReference type="InterPro" id="IPR050490">
    <property type="entry name" value="Bact_solute-bd_prot1"/>
</dbReference>
<keyword evidence="1" id="KW-0732">Signal</keyword>
<evidence type="ECO:0000313" key="4">
    <source>
        <dbReference type="Proteomes" id="UP000674938"/>
    </source>
</evidence>
<evidence type="ECO:0000259" key="2">
    <source>
        <dbReference type="Pfam" id="PF12010"/>
    </source>
</evidence>
<sequence length="495" mass="55230">MNVKKTFKKLVLASMSLALVGTLAACGGLTGDKQKSKKSDKASGDTTTLTMYRVGEKPKNYDELMEVVNKRMKDEIGAELNIQYIGWGDYQNKMSVITSSGEDYDIAFADSYVSTAQKGAYKDLTELAPKYAKETYDNLNPTYIEGNKVDGKLYAIPVNANVFAQRVMTFDKELVDKYDLDISKVKTIADLEPLLKVIKENEPNVSPFPAGKDIRMGNFDYVYDVNVPLGIDLEGDKTKIINPYADSPRMKRDLADMHTLFAKKYIPQDAATSDELYRLDDKTWFVRVETQGPYDYGDTILTRAAGRELVSVPLTTPLKDNGQMFVANWVISNTSKNAEKALEAINLINTDQDLLATMVFGKEGEGWEKVGDDHMKTLPGYDASNKVIGGAWMTGDNNKIFLDEKITDEMVAERDEKIEAAEQSPLLGFNFNAENVKTEITNLSNVTGQYKAGLSTGTLDPDKAIPEFNAKLEEAGLKKVQEEMQKQFDEFMKDK</sequence>
<dbReference type="Gene3D" id="3.40.190.10">
    <property type="entry name" value="Periplasmic binding protein-like II"/>
    <property type="match status" value="1"/>
</dbReference>
<comment type="caution">
    <text evidence="3">The sequence shown here is derived from an EMBL/GenBank/DDBJ whole genome shotgun (WGS) entry which is preliminary data.</text>
</comment>
<dbReference type="EMBL" id="JAEEGA010000006">
    <property type="protein sequence ID" value="MBP1041459.1"/>
    <property type="molecule type" value="Genomic_DNA"/>
</dbReference>
<reference evidence="3" key="1">
    <citation type="submission" date="2020-12" db="EMBL/GenBank/DDBJ databases">
        <title>Vagococcus allomyrinae sp. nov. and Enterococcus lavae sp. nov., isolated from the larvae of Allomyrina dichotoma.</title>
        <authorList>
            <person name="Lee S.D."/>
        </authorList>
    </citation>
    <scope>NUCLEOTIDE SEQUENCE</scope>
    <source>
        <strain evidence="3">BWB3-3</strain>
    </source>
</reference>
<dbReference type="Proteomes" id="UP000674938">
    <property type="component" value="Unassembled WGS sequence"/>
</dbReference>
<organism evidence="3 4">
    <name type="scientific">Vagococcus allomyrinae</name>
    <dbReference type="NCBI Taxonomy" id="2794353"/>
    <lineage>
        <taxon>Bacteria</taxon>
        <taxon>Bacillati</taxon>
        <taxon>Bacillota</taxon>
        <taxon>Bacilli</taxon>
        <taxon>Lactobacillales</taxon>
        <taxon>Enterococcaceae</taxon>
        <taxon>Vagococcus</taxon>
    </lineage>
</organism>
<accession>A0A940SV41</accession>
<dbReference type="Pfam" id="PF12010">
    <property type="entry name" value="DUF3502"/>
    <property type="match status" value="1"/>
</dbReference>
<dbReference type="PANTHER" id="PTHR43649:SF17">
    <property type="entry name" value="ABC TRANSPORTER SOLUTE BINDING PROTEIN-SUGAR TRANSPORT"/>
    <property type="match status" value="1"/>
</dbReference>
<name>A0A940SV41_9ENTE</name>
<dbReference type="SUPFAM" id="SSF53850">
    <property type="entry name" value="Periplasmic binding protein-like II"/>
    <property type="match status" value="1"/>
</dbReference>
<feature type="chain" id="PRO_5036722328" evidence="1">
    <location>
        <begin position="25"/>
        <end position="495"/>
    </location>
</feature>
<protein>
    <submittedName>
        <fullName evidence="3">Extracellular solute-binding protein</fullName>
    </submittedName>
</protein>
<proteinExistence type="predicted"/>
<evidence type="ECO:0000256" key="1">
    <source>
        <dbReference type="SAM" id="SignalP"/>
    </source>
</evidence>
<dbReference type="InterPro" id="IPR022627">
    <property type="entry name" value="DUF3502"/>
</dbReference>
<keyword evidence="4" id="KW-1185">Reference proteome</keyword>
<feature type="signal peptide" evidence="1">
    <location>
        <begin position="1"/>
        <end position="24"/>
    </location>
</feature>
<dbReference type="InterPro" id="IPR006059">
    <property type="entry name" value="SBP"/>
</dbReference>
<dbReference type="Pfam" id="PF01547">
    <property type="entry name" value="SBP_bac_1"/>
    <property type="match status" value="1"/>
</dbReference>
<dbReference type="PANTHER" id="PTHR43649">
    <property type="entry name" value="ARABINOSE-BINDING PROTEIN-RELATED"/>
    <property type="match status" value="1"/>
</dbReference>
<dbReference type="PROSITE" id="PS51257">
    <property type="entry name" value="PROKAR_LIPOPROTEIN"/>
    <property type="match status" value="1"/>
</dbReference>
<gene>
    <name evidence="3" type="ORF">I6N95_10620</name>
</gene>
<dbReference type="AlphaFoldDB" id="A0A940SV41"/>
<feature type="domain" description="DUF3502" evidence="2">
    <location>
        <begin position="425"/>
        <end position="493"/>
    </location>
</feature>
<evidence type="ECO:0000313" key="3">
    <source>
        <dbReference type="EMBL" id="MBP1041459.1"/>
    </source>
</evidence>